<name>A0ACC3YW35_COLTU</name>
<dbReference type="Proteomes" id="UP000805649">
    <property type="component" value="Unassembled WGS sequence"/>
</dbReference>
<evidence type="ECO:0000313" key="2">
    <source>
        <dbReference type="Proteomes" id="UP000805649"/>
    </source>
</evidence>
<evidence type="ECO:0000313" key="1">
    <source>
        <dbReference type="EMBL" id="KAL0936148.1"/>
    </source>
</evidence>
<organism evidence="1 2">
    <name type="scientific">Colletotrichum truncatum</name>
    <name type="common">Anthracnose fungus</name>
    <name type="synonym">Colletotrichum capsici</name>
    <dbReference type="NCBI Taxonomy" id="5467"/>
    <lineage>
        <taxon>Eukaryota</taxon>
        <taxon>Fungi</taxon>
        <taxon>Dikarya</taxon>
        <taxon>Ascomycota</taxon>
        <taxon>Pezizomycotina</taxon>
        <taxon>Sordariomycetes</taxon>
        <taxon>Hypocreomycetidae</taxon>
        <taxon>Glomerellales</taxon>
        <taxon>Glomerellaceae</taxon>
        <taxon>Colletotrichum</taxon>
        <taxon>Colletotrichum truncatum species complex</taxon>
    </lineage>
</organism>
<proteinExistence type="predicted"/>
<comment type="caution">
    <text evidence="1">The sequence shown here is derived from an EMBL/GenBank/DDBJ whole genome shotgun (WGS) entry which is preliminary data.</text>
</comment>
<keyword evidence="2" id="KW-1185">Reference proteome</keyword>
<protein>
    <submittedName>
        <fullName evidence="1">Uncharacterized protein</fullName>
    </submittedName>
</protein>
<gene>
    <name evidence="1" type="ORF">CTRU02_208363</name>
</gene>
<sequence>MQFPSIAAIFLTILVGQGLASPARGNGGLNNNASSKEGQPCTGIVSNLEQKGTCNRLGECSIEIPPNEVDNVPSGDCK</sequence>
<dbReference type="EMBL" id="VUJX02000005">
    <property type="protein sequence ID" value="KAL0936148.1"/>
    <property type="molecule type" value="Genomic_DNA"/>
</dbReference>
<accession>A0ACC3YW35</accession>
<reference evidence="1 2" key="1">
    <citation type="journal article" date="2020" name="Phytopathology">
        <title>Genome Sequence Resources of Colletotrichum truncatum, C. plurivorum, C. musicola, and C. sojae: Four Species Pathogenic to Soybean (Glycine max).</title>
        <authorList>
            <person name="Rogerio F."/>
            <person name="Boufleur T.R."/>
            <person name="Ciampi-Guillardi M."/>
            <person name="Sukno S.A."/>
            <person name="Thon M.R."/>
            <person name="Massola Junior N.S."/>
            <person name="Baroncelli R."/>
        </authorList>
    </citation>
    <scope>NUCLEOTIDE SEQUENCE [LARGE SCALE GENOMIC DNA]</scope>
    <source>
        <strain evidence="1 2">CMES1059</strain>
    </source>
</reference>